<gene>
    <name evidence="1" type="ORF">NJU99_04450</name>
</gene>
<dbReference type="Gene3D" id="3.30.2310.20">
    <property type="entry name" value="RelE-like"/>
    <property type="match status" value="1"/>
</dbReference>
<keyword evidence="2" id="KW-1185">Reference proteome</keyword>
<dbReference type="RefSeq" id="WP_254578075.1">
    <property type="nucleotide sequence ID" value="NZ_CP100595.1"/>
</dbReference>
<sequence length="41" mass="5001">MKLRSVGYRLAYEVKEEEIVVIVLNVRKRKNNKVYDSLKYR</sequence>
<dbReference type="Proteomes" id="UP001060012">
    <property type="component" value="Chromosome"/>
</dbReference>
<name>A0ABY5EAS1_9BACT</name>
<evidence type="ECO:0000313" key="1">
    <source>
        <dbReference type="EMBL" id="UTJ07901.1"/>
    </source>
</evidence>
<proteinExistence type="predicted"/>
<dbReference type="InterPro" id="IPR035093">
    <property type="entry name" value="RelE/ParE_toxin_dom_sf"/>
</dbReference>
<protein>
    <submittedName>
        <fullName evidence="1">Uncharacterized protein</fullName>
    </submittedName>
</protein>
<reference evidence="1" key="1">
    <citation type="submission" date="2022-07" db="EMBL/GenBank/DDBJ databases">
        <title>Arcobacter roscoffensis sp. nov., a marine bacterium isolated from coastal seawater collected from Roscoff, France.</title>
        <authorList>
            <person name="Pascual J."/>
            <person name="Lepeaux C."/>
            <person name="Methner A."/>
            <person name="Overmann J."/>
        </authorList>
    </citation>
    <scope>NUCLEOTIDE SEQUENCE</scope>
    <source>
        <strain evidence="1">ARW1-2F2</strain>
    </source>
</reference>
<evidence type="ECO:0000313" key="2">
    <source>
        <dbReference type="Proteomes" id="UP001060012"/>
    </source>
</evidence>
<organism evidence="1 2">
    <name type="scientific">Arcobacter roscoffensis</name>
    <dbReference type="NCBI Taxonomy" id="2961520"/>
    <lineage>
        <taxon>Bacteria</taxon>
        <taxon>Pseudomonadati</taxon>
        <taxon>Campylobacterota</taxon>
        <taxon>Epsilonproteobacteria</taxon>
        <taxon>Campylobacterales</taxon>
        <taxon>Arcobacteraceae</taxon>
        <taxon>Arcobacter</taxon>
    </lineage>
</organism>
<accession>A0ABY5EAS1</accession>
<dbReference type="SUPFAM" id="SSF143011">
    <property type="entry name" value="RelE-like"/>
    <property type="match status" value="1"/>
</dbReference>
<dbReference type="EMBL" id="CP100595">
    <property type="protein sequence ID" value="UTJ07901.1"/>
    <property type="molecule type" value="Genomic_DNA"/>
</dbReference>